<proteinExistence type="predicted"/>
<gene>
    <name evidence="4" type="primary">LOC107428066</name>
</gene>
<evidence type="ECO:0000313" key="3">
    <source>
        <dbReference type="Proteomes" id="UP001652623"/>
    </source>
</evidence>
<dbReference type="InParanoid" id="A0A6P6GJE0"/>
<dbReference type="PANTHER" id="PTHR36766:SF51">
    <property type="entry name" value="DISEASE RESISTANCE RPP13-LIKE PROTEIN 1"/>
    <property type="match status" value="1"/>
</dbReference>
<evidence type="ECO:0000313" key="4">
    <source>
        <dbReference type="RefSeq" id="XP_024934212.3"/>
    </source>
</evidence>
<dbReference type="RefSeq" id="XP_024934212.3">
    <property type="nucleotide sequence ID" value="XM_025078444.3"/>
</dbReference>
<name>A0A6P6GJE0_ZIZJJ</name>
<protein>
    <submittedName>
        <fullName evidence="4">Disease resistance protein RGA3</fullName>
    </submittedName>
</protein>
<feature type="domain" description="NB-ARC" evidence="2">
    <location>
        <begin position="1"/>
        <end position="149"/>
    </location>
</feature>
<dbReference type="Proteomes" id="UP001652623">
    <property type="component" value="Chromosome 12"/>
</dbReference>
<dbReference type="Pfam" id="PF00931">
    <property type="entry name" value="NB-ARC"/>
    <property type="match status" value="1"/>
</dbReference>
<organism evidence="3 4">
    <name type="scientific">Ziziphus jujuba</name>
    <name type="common">Chinese jujube</name>
    <name type="synonym">Ziziphus sativa</name>
    <dbReference type="NCBI Taxonomy" id="326968"/>
    <lineage>
        <taxon>Eukaryota</taxon>
        <taxon>Viridiplantae</taxon>
        <taxon>Streptophyta</taxon>
        <taxon>Embryophyta</taxon>
        <taxon>Tracheophyta</taxon>
        <taxon>Spermatophyta</taxon>
        <taxon>Magnoliopsida</taxon>
        <taxon>eudicotyledons</taxon>
        <taxon>Gunneridae</taxon>
        <taxon>Pentapetalae</taxon>
        <taxon>rosids</taxon>
        <taxon>fabids</taxon>
        <taxon>Rosales</taxon>
        <taxon>Rhamnaceae</taxon>
        <taxon>Paliureae</taxon>
        <taxon>Ziziphus</taxon>
    </lineage>
</organism>
<dbReference type="GO" id="GO:0006952">
    <property type="term" value="P:defense response"/>
    <property type="evidence" value="ECO:0007669"/>
    <property type="project" value="UniProtKB-KW"/>
</dbReference>
<reference evidence="4" key="1">
    <citation type="submission" date="2025-08" db="UniProtKB">
        <authorList>
            <consortium name="RefSeq"/>
        </authorList>
    </citation>
    <scope>IDENTIFICATION</scope>
    <source>
        <tissue evidence="4">Seedling</tissue>
    </source>
</reference>
<dbReference type="PRINTS" id="PR00364">
    <property type="entry name" value="DISEASERSIST"/>
</dbReference>
<keyword evidence="3" id="KW-1185">Reference proteome</keyword>
<keyword evidence="1" id="KW-0611">Plant defense</keyword>
<sequence length="227" mass="26211">MGGIGKTTLAQLVYNDHAVKKHFDLKLWVCVSEEFDICKVTKTVLCAVTMPNSQSYDGTNLDLLQTKLKEELMGKKFLIVLDDVWNEDYDYWQKMRTPFNFRSHGSKIIVTARIKKVADIIGTTPTPFQLEQLKDEDCWQIFQKHAFDKIRDPSVRQVLEKIGRRIVKKCNRLPIATKTLGGLLRSEGDGSQWERVLNSEIWYFSPKESKILPALLLSYNHLPSHLK</sequence>
<dbReference type="InterPro" id="IPR002182">
    <property type="entry name" value="NB-ARC"/>
</dbReference>
<dbReference type="SUPFAM" id="SSF52540">
    <property type="entry name" value="P-loop containing nucleoside triphosphate hydrolases"/>
    <property type="match status" value="1"/>
</dbReference>
<dbReference type="PANTHER" id="PTHR36766">
    <property type="entry name" value="PLANT BROAD-SPECTRUM MILDEW RESISTANCE PROTEIN RPW8"/>
    <property type="match status" value="1"/>
</dbReference>
<accession>A0A6P6GJE0</accession>
<dbReference type="GeneID" id="107428066"/>
<dbReference type="InterPro" id="IPR042197">
    <property type="entry name" value="Apaf_helical"/>
</dbReference>
<evidence type="ECO:0000256" key="1">
    <source>
        <dbReference type="ARBA" id="ARBA00022821"/>
    </source>
</evidence>
<dbReference type="GO" id="GO:0043531">
    <property type="term" value="F:ADP binding"/>
    <property type="evidence" value="ECO:0007669"/>
    <property type="project" value="InterPro"/>
</dbReference>
<dbReference type="AlphaFoldDB" id="A0A6P6GJE0"/>
<evidence type="ECO:0000259" key="2">
    <source>
        <dbReference type="Pfam" id="PF00931"/>
    </source>
</evidence>
<dbReference type="KEGG" id="zju:107428066"/>
<dbReference type="InterPro" id="IPR027417">
    <property type="entry name" value="P-loop_NTPase"/>
</dbReference>
<dbReference type="Gene3D" id="1.10.8.430">
    <property type="entry name" value="Helical domain of apoptotic protease-activating factors"/>
    <property type="match status" value="1"/>
</dbReference>
<dbReference type="Gene3D" id="3.40.50.300">
    <property type="entry name" value="P-loop containing nucleotide triphosphate hydrolases"/>
    <property type="match status" value="1"/>
</dbReference>